<reference evidence="6 7" key="2">
    <citation type="journal article" date="2014" name="BMC Genomics">
        <title>An improved genome of the model marine alga Ostreococcus tauri unfolds by assessing Illumina de novo assemblies.</title>
        <authorList>
            <person name="Blanc-Mathieu R."/>
            <person name="Verhelst B."/>
            <person name="Derelle E."/>
            <person name="Rombauts S."/>
            <person name="Bouget F.Y."/>
            <person name="Carre I."/>
            <person name="Chateau A."/>
            <person name="Eyre-Walker A."/>
            <person name="Grimsley N."/>
            <person name="Moreau H."/>
            <person name="Piegu B."/>
            <person name="Rivals E."/>
            <person name="Schackwitz W."/>
            <person name="Van de Peer Y."/>
            <person name="Piganeau G."/>
        </authorList>
    </citation>
    <scope>NUCLEOTIDE SEQUENCE [LARGE SCALE GENOMIC DNA]</scope>
    <source>
        <strain evidence="7">OTTH 0595 / CCAP 157/2 / RCC745</strain>
    </source>
</reference>
<keyword evidence="3" id="KW-0408">Iron</keyword>
<dbReference type="InterPro" id="IPR033658">
    <property type="entry name" value="GRX_PICOT-like"/>
</dbReference>
<protein>
    <submittedName>
        <fullName evidence="6">Thioredoxin-like fold</fullName>
    </submittedName>
</protein>
<evidence type="ECO:0000313" key="7">
    <source>
        <dbReference type="Proteomes" id="UP000009170"/>
    </source>
</evidence>
<dbReference type="Proteomes" id="UP000009170">
    <property type="component" value="Unassembled WGS sequence"/>
</dbReference>
<evidence type="ECO:0000313" key="6">
    <source>
        <dbReference type="EMBL" id="CEF96772.1"/>
    </source>
</evidence>
<dbReference type="GO" id="GO:0051536">
    <property type="term" value="F:iron-sulfur cluster binding"/>
    <property type="evidence" value="ECO:0007669"/>
    <property type="project" value="UniProtKB-KW"/>
</dbReference>
<dbReference type="PROSITE" id="PS51354">
    <property type="entry name" value="GLUTAREDOXIN_2"/>
    <property type="match status" value="1"/>
</dbReference>
<dbReference type="KEGG" id="ota:OT_ostta01g04330"/>
<dbReference type="EMBL" id="CAID01000001">
    <property type="protein sequence ID" value="CEF96772.1"/>
    <property type="molecule type" value="Genomic_DNA"/>
</dbReference>
<dbReference type="GO" id="GO:0005759">
    <property type="term" value="C:mitochondrial matrix"/>
    <property type="evidence" value="ECO:0007669"/>
    <property type="project" value="TreeGrafter"/>
</dbReference>
<dbReference type="GeneID" id="9836363"/>
<organism evidence="6 7">
    <name type="scientific">Ostreococcus tauri</name>
    <name type="common">Marine green alga</name>
    <dbReference type="NCBI Taxonomy" id="70448"/>
    <lineage>
        <taxon>Eukaryota</taxon>
        <taxon>Viridiplantae</taxon>
        <taxon>Chlorophyta</taxon>
        <taxon>Mamiellophyceae</taxon>
        <taxon>Mamiellales</taxon>
        <taxon>Bathycoccaceae</taxon>
        <taxon>Ostreococcus</taxon>
    </lineage>
</organism>
<dbReference type="InterPro" id="IPR036249">
    <property type="entry name" value="Thioredoxin-like_sf"/>
</dbReference>
<dbReference type="Pfam" id="PF00462">
    <property type="entry name" value="Glutaredoxin"/>
    <property type="match status" value="1"/>
</dbReference>
<feature type="domain" description="Glutaredoxin" evidence="5">
    <location>
        <begin position="163"/>
        <end position="230"/>
    </location>
</feature>
<reference evidence="7" key="1">
    <citation type="journal article" date="2006" name="Proc. Natl. Acad. Sci. U.S.A.">
        <title>Genome analysis of the smallest free-living eukaryote Ostreococcus tauri unveils many unique features.</title>
        <authorList>
            <person name="Derelle E."/>
            <person name="Ferraz C."/>
            <person name="Rombauts S."/>
            <person name="Rouze P."/>
            <person name="Worden A.Z."/>
            <person name="Robbens S."/>
            <person name="Partensky F."/>
            <person name="Degroeve S."/>
            <person name="Echeynie S."/>
            <person name="Cooke R."/>
            <person name="Saeys Y."/>
            <person name="Wuyts J."/>
            <person name="Jabbari K."/>
            <person name="Bowler C."/>
            <person name="Panaud O."/>
            <person name="Piegu B."/>
            <person name="Ball S.G."/>
            <person name="Ral J.-P."/>
            <person name="Bouget F.-Y."/>
            <person name="Piganeau G."/>
            <person name="De Baets B."/>
            <person name="Picard A."/>
            <person name="Delseny M."/>
            <person name="Demaille J."/>
            <person name="Van de Peer Y."/>
            <person name="Moreau H."/>
        </authorList>
    </citation>
    <scope>NUCLEOTIDE SEQUENCE [LARGE SCALE GENOMIC DNA]</scope>
    <source>
        <strain evidence="7">OTTH 0595 / CCAP 157/2 / RCC745</strain>
    </source>
</reference>
<evidence type="ECO:0000256" key="3">
    <source>
        <dbReference type="ARBA" id="ARBA00023004"/>
    </source>
</evidence>
<keyword evidence="2" id="KW-0479">Metal-binding</keyword>
<dbReference type="InParanoid" id="A0A090M2N2"/>
<comment type="caution">
    <text evidence="6">The sequence shown here is derived from an EMBL/GenBank/DDBJ whole genome shotgun (WGS) entry which is preliminary data.</text>
</comment>
<keyword evidence="7" id="KW-1185">Reference proteome</keyword>
<dbReference type="SUPFAM" id="SSF52833">
    <property type="entry name" value="Thioredoxin-like"/>
    <property type="match status" value="1"/>
</dbReference>
<dbReference type="InterPro" id="IPR004480">
    <property type="entry name" value="Monothiol_GRX-rel"/>
</dbReference>
<dbReference type="PANTHER" id="PTHR10293:SF45">
    <property type="entry name" value="BIFUNCTIONAL MONOTHIOL GLUTAREDOXIN-S16, CHLOROPLASTIC"/>
    <property type="match status" value="1"/>
</dbReference>
<dbReference type="PANTHER" id="PTHR10293">
    <property type="entry name" value="GLUTAREDOXIN FAMILY MEMBER"/>
    <property type="match status" value="1"/>
</dbReference>
<dbReference type="OrthoDB" id="415696at2759"/>
<proteinExistence type="inferred from homology"/>
<dbReference type="FunCoup" id="A0A090M2N2">
    <property type="interactions" value="394"/>
</dbReference>
<dbReference type="CDD" id="cd03028">
    <property type="entry name" value="GRX_PICOT_like"/>
    <property type="match status" value="1"/>
</dbReference>
<dbReference type="Gene3D" id="3.40.30.10">
    <property type="entry name" value="Glutaredoxin"/>
    <property type="match status" value="1"/>
</dbReference>
<dbReference type="AlphaFoldDB" id="A0A090M2N2"/>
<evidence type="ECO:0000256" key="1">
    <source>
        <dbReference type="ARBA" id="ARBA00008983"/>
    </source>
</evidence>
<dbReference type="RefSeq" id="XP_003074487.2">
    <property type="nucleotide sequence ID" value="XM_003074440.2"/>
</dbReference>
<dbReference type="GO" id="GO:0046872">
    <property type="term" value="F:metal ion binding"/>
    <property type="evidence" value="ECO:0007669"/>
    <property type="project" value="UniProtKB-KW"/>
</dbReference>
<gene>
    <name evidence="6" type="ORF">OT_ostta01g04330</name>
</gene>
<evidence type="ECO:0000256" key="4">
    <source>
        <dbReference type="ARBA" id="ARBA00023014"/>
    </source>
</evidence>
<dbReference type="STRING" id="70448.A0A090M2N2"/>
<sequence>MGRPRGRGRASASDGATPALASAELVVIANDGHEDARVVTTPGVYAMYDAGGTLQYVGLSRRVRASVKTHAFEIPQYCHAVRCLAMPDASKAELQTAWKTWVMEHVAASGGLPPGNAPGNKLFSERRARPSKACVRLSDGKDPEMSAEALTEAIARCVKDHKVVAFIKGTREEPDCGFSHRVVNVLHDLSIDFDTVNVLDDYYNPNLLFVLKDFSDWPTIPQLYVNGEFVGGHDIVNSMYESGELKKLVGAA</sequence>
<name>A0A090M2N2_OSTTA</name>
<accession>A0A090M2N2</accession>
<keyword evidence="4" id="KW-0411">Iron-sulfur</keyword>
<evidence type="ECO:0000256" key="2">
    <source>
        <dbReference type="ARBA" id="ARBA00022723"/>
    </source>
</evidence>
<comment type="similarity">
    <text evidence="1">Belongs to the glutaredoxin family. CGFS subfamily.</text>
</comment>
<dbReference type="InterPro" id="IPR002109">
    <property type="entry name" value="Glutaredoxin"/>
</dbReference>
<evidence type="ECO:0000259" key="5">
    <source>
        <dbReference type="Pfam" id="PF00462"/>
    </source>
</evidence>